<dbReference type="Gene3D" id="2.40.50.700">
    <property type="match status" value="1"/>
</dbReference>
<dbReference type="InterPro" id="IPR012340">
    <property type="entry name" value="NA-bd_OB-fold"/>
</dbReference>
<dbReference type="InterPro" id="IPR001900">
    <property type="entry name" value="RNase_II/R"/>
</dbReference>
<feature type="region of interest" description="Disordered" evidence="7">
    <location>
        <begin position="92"/>
        <end position="133"/>
    </location>
</feature>
<dbReference type="GO" id="GO:0010587">
    <property type="term" value="P:miRNA catabolic process"/>
    <property type="evidence" value="ECO:0007669"/>
    <property type="project" value="TreeGrafter"/>
</dbReference>
<evidence type="ECO:0000256" key="7">
    <source>
        <dbReference type="SAM" id="MobiDB-lite"/>
    </source>
</evidence>
<keyword evidence="3" id="KW-0378">Hydrolase</keyword>
<dbReference type="Pfam" id="PF17216">
    <property type="entry name" value="Rrp44_CSD1"/>
    <property type="match status" value="1"/>
</dbReference>
<feature type="region of interest" description="Disordered" evidence="7">
    <location>
        <begin position="219"/>
        <end position="257"/>
    </location>
</feature>
<feature type="region of interest" description="Disordered" evidence="7">
    <location>
        <begin position="44"/>
        <end position="72"/>
    </location>
</feature>
<evidence type="ECO:0000256" key="4">
    <source>
        <dbReference type="ARBA" id="ARBA00022839"/>
    </source>
</evidence>
<keyword evidence="5" id="KW-0694">RNA-binding</keyword>
<evidence type="ECO:0000313" key="10">
    <source>
        <dbReference type="Proteomes" id="UP001378592"/>
    </source>
</evidence>
<dbReference type="AlphaFoldDB" id="A0AAN9Z9G0"/>
<dbReference type="InterPro" id="IPR041505">
    <property type="entry name" value="Dis3_CSD2"/>
</dbReference>
<feature type="compositionally biased region" description="Basic and acidic residues" evidence="7">
    <location>
        <begin position="507"/>
        <end position="517"/>
    </location>
</feature>
<feature type="compositionally biased region" description="Basic and acidic residues" evidence="7">
    <location>
        <begin position="108"/>
        <end position="118"/>
    </location>
</feature>
<dbReference type="GO" id="GO:0000175">
    <property type="term" value="F:3'-5'-RNA exonuclease activity"/>
    <property type="evidence" value="ECO:0007669"/>
    <property type="project" value="TreeGrafter"/>
</dbReference>
<feature type="domain" description="RNB" evidence="8">
    <location>
        <begin position="685"/>
        <end position="1033"/>
    </location>
</feature>
<feature type="compositionally biased region" description="Basic and acidic residues" evidence="7">
    <location>
        <begin position="152"/>
        <end position="161"/>
    </location>
</feature>
<feature type="region of interest" description="Disordered" evidence="7">
    <location>
        <begin position="151"/>
        <end position="176"/>
    </location>
</feature>
<evidence type="ECO:0000256" key="2">
    <source>
        <dbReference type="ARBA" id="ARBA00022722"/>
    </source>
</evidence>
<keyword evidence="10" id="KW-1185">Reference proteome</keyword>
<comment type="similarity">
    <text evidence="1 6">Belongs to the RNR ribonuclease family.</text>
</comment>
<keyword evidence="4" id="KW-0269">Exonuclease</keyword>
<dbReference type="PANTHER" id="PTHR23355">
    <property type="entry name" value="RIBONUCLEASE"/>
    <property type="match status" value="1"/>
</dbReference>
<dbReference type="Pfam" id="PF17877">
    <property type="entry name" value="Dis3l2_C_term"/>
    <property type="match status" value="1"/>
</dbReference>
<dbReference type="GO" id="GO:0006402">
    <property type="term" value="P:mRNA catabolic process"/>
    <property type="evidence" value="ECO:0007669"/>
    <property type="project" value="TreeGrafter"/>
</dbReference>
<dbReference type="InterPro" id="IPR041093">
    <property type="entry name" value="Dis3l2-like_C"/>
</dbReference>
<feature type="region of interest" description="Disordered" evidence="7">
    <location>
        <begin position="281"/>
        <end position="312"/>
    </location>
</feature>
<evidence type="ECO:0000256" key="3">
    <source>
        <dbReference type="ARBA" id="ARBA00022801"/>
    </source>
</evidence>
<reference evidence="9 10" key="1">
    <citation type="submission" date="2024-03" db="EMBL/GenBank/DDBJ databases">
        <title>The genome assembly and annotation of the cricket Gryllus longicercus Weissman &amp; Gray.</title>
        <authorList>
            <person name="Szrajer S."/>
            <person name="Gray D."/>
            <person name="Ylla G."/>
        </authorList>
    </citation>
    <scope>NUCLEOTIDE SEQUENCE [LARGE SCALE GENOMIC DNA]</scope>
    <source>
        <strain evidence="9">DAG 2021-001</strain>
        <tissue evidence="9">Whole body minus gut</tissue>
    </source>
</reference>
<dbReference type="Pfam" id="PF17849">
    <property type="entry name" value="OB_Dis3"/>
    <property type="match status" value="1"/>
</dbReference>
<dbReference type="GO" id="GO:0003723">
    <property type="term" value="F:RNA binding"/>
    <property type="evidence" value="ECO:0007669"/>
    <property type="project" value="UniProtKB-KW"/>
</dbReference>
<keyword evidence="2" id="KW-0540">Nuclease</keyword>
<dbReference type="PANTHER" id="PTHR23355:SF9">
    <property type="entry name" value="DIS3-LIKE EXONUCLEASE 2"/>
    <property type="match status" value="1"/>
</dbReference>
<gene>
    <name evidence="9" type="ORF">R5R35_004319</name>
</gene>
<dbReference type="SUPFAM" id="SSF50249">
    <property type="entry name" value="Nucleic acid-binding proteins"/>
    <property type="match status" value="2"/>
</dbReference>
<dbReference type="SMART" id="SM00955">
    <property type="entry name" value="RNB"/>
    <property type="match status" value="1"/>
</dbReference>
<feature type="region of interest" description="Disordered" evidence="7">
    <location>
        <begin position="366"/>
        <end position="430"/>
    </location>
</feature>
<name>A0AAN9Z9G0_9ORTH</name>
<feature type="region of interest" description="Disordered" evidence="7">
    <location>
        <begin position="507"/>
        <end position="527"/>
    </location>
</feature>
<organism evidence="9 10">
    <name type="scientific">Gryllus longicercus</name>
    <dbReference type="NCBI Taxonomy" id="2509291"/>
    <lineage>
        <taxon>Eukaryota</taxon>
        <taxon>Metazoa</taxon>
        <taxon>Ecdysozoa</taxon>
        <taxon>Arthropoda</taxon>
        <taxon>Hexapoda</taxon>
        <taxon>Insecta</taxon>
        <taxon>Pterygota</taxon>
        <taxon>Neoptera</taxon>
        <taxon>Polyneoptera</taxon>
        <taxon>Orthoptera</taxon>
        <taxon>Ensifera</taxon>
        <taxon>Gryllidea</taxon>
        <taxon>Grylloidea</taxon>
        <taxon>Gryllidae</taxon>
        <taxon>Gryllinae</taxon>
        <taxon>Gryllus</taxon>
    </lineage>
</organism>
<dbReference type="Gene3D" id="2.40.50.690">
    <property type="match status" value="1"/>
</dbReference>
<evidence type="ECO:0000313" key="9">
    <source>
        <dbReference type="EMBL" id="KAK7867569.1"/>
    </source>
</evidence>
<sequence>MSLPEASSSADEVVVQNIAQENLDGATVTNVQVPETTENASHLLMNETNPDTFKTAKNSVTNNSNELDEHSKQVDSNIISVANSVNVVELEVNQSPAMKNRRKKNKKKESDNVRKDSTEVPNSQSTKTDPDSDVAFSVQHLNQVFSVWGITKPKDEGKGEDSADTTSGTKYKQVDDNCKQGGNTAGISEQTFQVSNVNVQQMQRVSECDTTVQIKQRLESQCPSGSGKSKSAEKRRKMRNLEERNENAEVVSQEQKDNTVVSKLRNRVGGSMEQAGCSVQACGRSEPAKIKGKKKLSVEKGRNVQSNDRGSQDLAKSLEELYQLLQIKSPNNLPGSSQHPNLNQNLLRGLDNLKSQIKITQEQAKTDKVIKKKNKKQEVATENQSNLKKKEEKSKIKKGTTTSTAERGAGDHIEDSTPTQKSPEKKQKKKSKQFEEYWSLEAVKEGIQNGTVIEGPIRINPKRYTEAYVSSPTGGQDILIEGITDRNRALEGDLVAVQLKDPSEWKIKNQGQEKRNGESNADTSELYEEEETEVLADLSVVEFDSSQKPQVTAKVVCILSMQHSRKCVGYLKLMKNPNEKNALFSPRDARIPRMQIPQYKCPKDFWLDPASKEKTLYMGKMVKWTAGSFALGEIVKELGQTADVHVETEAILLDNDLDVTPYPEEIYKQYLSSSFSISEEELNKREDLRKECIFTIDPRTAKDLDDAVSCKELENGNLEIGVHISDVTFFLEEDSVLDIEVSKRATSVYLVDTVHHMLPVELCLMCSLLPGEDKLAYSIIWEFSKSDAKIISQRIVRSVIHSCVKLAYEHAQAMLDNPENEWDPNEFPTIGNGFSLSDICKTVNNLQTIAKKLRNQRFEDGALRIDQTKLIMELDQSGMPTAVHEYINEESHRLIEEFMLLANMCTAKFIYDNYPDIAFLRSHPEPHQWPLEQLQNAMASRGIHLNITSAGALQASLTKYSGSDFLSQTRHAVLNSLCAKTMTRAKYFCSSGVKEEEFWHYALSVPFYTHFTSPIRRYADVMVHRLLNAALNYCSKPSWSENHVSGIAANCNKKKYTAKLAGEQSIKLYLAIYIRNQPTVIEDAVVIDVKDYSFDVIVIKFGLTLRVYISKLSVDLANDPSKKSSPMKIVWHPDDENALTTFQVVDVFTIVKVLIRCDDSLKLEAVLIRPENPDRLPSELSKT</sequence>
<dbReference type="Pfam" id="PF00773">
    <property type="entry name" value="RNB"/>
    <property type="match status" value="1"/>
</dbReference>
<dbReference type="GO" id="GO:0000932">
    <property type="term" value="C:P-body"/>
    <property type="evidence" value="ECO:0007669"/>
    <property type="project" value="TreeGrafter"/>
</dbReference>
<dbReference type="InterPro" id="IPR022966">
    <property type="entry name" value="RNase_II/R_CS"/>
</dbReference>
<dbReference type="Proteomes" id="UP001378592">
    <property type="component" value="Unassembled WGS sequence"/>
</dbReference>
<comment type="caution">
    <text evidence="9">The sequence shown here is derived from an EMBL/GenBank/DDBJ whole genome shotgun (WGS) entry which is preliminary data.</text>
</comment>
<evidence type="ECO:0000256" key="6">
    <source>
        <dbReference type="RuleBase" id="RU003901"/>
    </source>
</evidence>
<dbReference type="Gene3D" id="2.40.50.140">
    <property type="entry name" value="Nucleic acid-binding proteins"/>
    <property type="match status" value="1"/>
</dbReference>
<evidence type="ECO:0000256" key="5">
    <source>
        <dbReference type="ARBA" id="ARBA00022884"/>
    </source>
</evidence>
<protein>
    <recommendedName>
        <fullName evidence="8">RNB domain-containing protein</fullName>
    </recommendedName>
</protein>
<evidence type="ECO:0000256" key="1">
    <source>
        <dbReference type="ARBA" id="ARBA00005785"/>
    </source>
</evidence>
<accession>A0AAN9Z9G0</accession>
<evidence type="ECO:0000259" key="8">
    <source>
        <dbReference type="SMART" id="SM00955"/>
    </source>
</evidence>
<dbReference type="InterPro" id="IPR033771">
    <property type="entry name" value="Rrp44_CSD1"/>
</dbReference>
<proteinExistence type="inferred from homology"/>
<feature type="compositionally biased region" description="Polar residues" evidence="7">
    <location>
        <begin position="219"/>
        <end position="229"/>
    </location>
</feature>
<dbReference type="EMBL" id="JAZDUA010000116">
    <property type="protein sequence ID" value="KAK7867569.1"/>
    <property type="molecule type" value="Genomic_DNA"/>
</dbReference>
<dbReference type="PROSITE" id="PS01175">
    <property type="entry name" value="RIBONUCLEASE_II"/>
    <property type="match status" value="1"/>
</dbReference>
<dbReference type="InterPro" id="IPR050180">
    <property type="entry name" value="RNR_Ribonuclease"/>
</dbReference>
<feature type="compositionally biased region" description="Polar residues" evidence="7">
    <location>
        <begin position="44"/>
        <end position="65"/>
    </location>
</feature>